<organism evidence="2 3">
    <name type="scientific">Zasmidium cellare ATCC 36951</name>
    <dbReference type="NCBI Taxonomy" id="1080233"/>
    <lineage>
        <taxon>Eukaryota</taxon>
        <taxon>Fungi</taxon>
        <taxon>Dikarya</taxon>
        <taxon>Ascomycota</taxon>
        <taxon>Pezizomycotina</taxon>
        <taxon>Dothideomycetes</taxon>
        <taxon>Dothideomycetidae</taxon>
        <taxon>Mycosphaerellales</taxon>
        <taxon>Mycosphaerellaceae</taxon>
        <taxon>Zasmidium</taxon>
    </lineage>
</organism>
<dbReference type="RefSeq" id="XP_033661254.1">
    <property type="nucleotide sequence ID" value="XM_033814357.1"/>
</dbReference>
<dbReference type="GeneID" id="54567629"/>
<feature type="region of interest" description="Disordered" evidence="1">
    <location>
        <begin position="96"/>
        <end position="136"/>
    </location>
</feature>
<dbReference type="AlphaFoldDB" id="A0A6A6C069"/>
<feature type="region of interest" description="Disordered" evidence="1">
    <location>
        <begin position="50"/>
        <end position="72"/>
    </location>
</feature>
<dbReference type="Proteomes" id="UP000799537">
    <property type="component" value="Unassembled WGS sequence"/>
</dbReference>
<feature type="region of interest" description="Disordered" evidence="1">
    <location>
        <begin position="159"/>
        <end position="193"/>
    </location>
</feature>
<dbReference type="EMBL" id="ML993627">
    <property type="protein sequence ID" value="KAF2160365.1"/>
    <property type="molecule type" value="Genomic_DNA"/>
</dbReference>
<accession>A0A6A6C069</accession>
<sequence>MIRQGHIELEQGSDLGRGGTALRAGSPMSVVLPEEAGARFLTRRIDSDPVCHVPRSRHPQQSINDETRAKQEMGPSRSAVVFCACEVDEWVCGKRLGNQLGTGGPGRSETRQRDGFGANAAAAPNPGQSDDALRGSPIAGRVGSALICLVSSRQWGASREQSVAGGDWAGPEGFRQRRGCMHRTVTQTPAPSR</sequence>
<feature type="compositionally biased region" description="Polar residues" evidence="1">
    <location>
        <begin position="184"/>
        <end position="193"/>
    </location>
</feature>
<gene>
    <name evidence="2" type="ORF">M409DRAFT_60062</name>
</gene>
<evidence type="ECO:0000256" key="1">
    <source>
        <dbReference type="SAM" id="MobiDB-lite"/>
    </source>
</evidence>
<proteinExistence type="predicted"/>
<feature type="compositionally biased region" description="Low complexity" evidence="1">
    <location>
        <begin position="117"/>
        <end position="127"/>
    </location>
</feature>
<name>A0A6A6C069_ZASCE</name>
<evidence type="ECO:0000313" key="3">
    <source>
        <dbReference type="Proteomes" id="UP000799537"/>
    </source>
</evidence>
<feature type="region of interest" description="Disordered" evidence="1">
    <location>
        <begin position="1"/>
        <end position="24"/>
    </location>
</feature>
<evidence type="ECO:0000313" key="2">
    <source>
        <dbReference type="EMBL" id="KAF2160365.1"/>
    </source>
</evidence>
<protein>
    <submittedName>
        <fullName evidence="2">Uncharacterized protein</fullName>
    </submittedName>
</protein>
<keyword evidence="3" id="KW-1185">Reference proteome</keyword>
<reference evidence="2" key="1">
    <citation type="journal article" date="2020" name="Stud. Mycol.">
        <title>101 Dothideomycetes genomes: a test case for predicting lifestyles and emergence of pathogens.</title>
        <authorList>
            <person name="Haridas S."/>
            <person name="Albert R."/>
            <person name="Binder M."/>
            <person name="Bloem J."/>
            <person name="Labutti K."/>
            <person name="Salamov A."/>
            <person name="Andreopoulos B."/>
            <person name="Baker S."/>
            <person name="Barry K."/>
            <person name="Bills G."/>
            <person name="Bluhm B."/>
            <person name="Cannon C."/>
            <person name="Castanera R."/>
            <person name="Culley D."/>
            <person name="Daum C."/>
            <person name="Ezra D."/>
            <person name="Gonzalez J."/>
            <person name="Henrissat B."/>
            <person name="Kuo A."/>
            <person name="Liang C."/>
            <person name="Lipzen A."/>
            <person name="Lutzoni F."/>
            <person name="Magnuson J."/>
            <person name="Mondo S."/>
            <person name="Nolan M."/>
            <person name="Ohm R."/>
            <person name="Pangilinan J."/>
            <person name="Park H.-J."/>
            <person name="Ramirez L."/>
            <person name="Alfaro M."/>
            <person name="Sun H."/>
            <person name="Tritt A."/>
            <person name="Yoshinaga Y."/>
            <person name="Zwiers L.-H."/>
            <person name="Turgeon B."/>
            <person name="Goodwin S."/>
            <person name="Spatafora J."/>
            <person name="Crous P."/>
            <person name="Grigoriev I."/>
        </authorList>
    </citation>
    <scope>NUCLEOTIDE SEQUENCE</scope>
    <source>
        <strain evidence="2">ATCC 36951</strain>
    </source>
</reference>